<reference evidence="1" key="1">
    <citation type="journal article" date="2020" name="Nat. Commun.">
        <title>Large-scale genome sequencing of mycorrhizal fungi provides insights into the early evolution of symbiotic traits.</title>
        <authorList>
            <person name="Miyauchi S."/>
            <person name="Kiss E."/>
            <person name="Kuo A."/>
            <person name="Drula E."/>
            <person name="Kohler A."/>
            <person name="Sanchez-Garcia M."/>
            <person name="Morin E."/>
            <person name="Andreopoulos B."/>
            <person name="Barry K.W."/>
            <person name="Bonito G."/>
            <person name="Buee M."/>
            <person name="Carver A."/>
            <person name="Chen C."/>
            <person name="Cichocki N."/>
            <person name="Clum A."/>
            <person name="Culley D."/>
            <person name="Crous P.W."/>
            <person name="Fauchery L."/>
            <person name="Girlanda M."/>
            <person name="Hayes R.D."/>
            <person name="Keri Z."/>
            <person name="LaButti K."/>
            <person name="Lipzen A."/>
            <person name="Lombard V."/>
            <person name="Magnuson J."/>
            <person name="Maillard F."/>
            <person name="Murat C."/>
            <person name="Nolan M."/>
            <person name="Ohm R.A."/>
            <person name="Pangilinan J."/>
            <person name="Pereira M.F."/>
            <person name="Perotto S."/>
            <person name="Peter M."/>
            <person name="Pfister S."/>
            <person name="Riley R."/>
            <person name="Sitrit Y."/>
            <person name="Stielow J.B."/>
            <person name="Szollosi G."/>
            <person name="Zifcakova L."/>
            <person name="Stursova M."/>
            <person name="Spatafora J.W."/>
            <person name="Tedersoo L."/>
            <person name="Vaario L.M."/>
            <person name="Yamada A."/>
            <person name="Yan M."/>
            <person name="Wang P."/>
            <person name="Xu J."/>
            <person name="Bruns T."/>
            <person name="Baldrian P."/>
            <person name="Vilgalys R."/>
            <person name="Dunand C."/>
            <person name="Henrissat B."/>
            <person name="Grigoriev I.V."/>
            <person name="Hibbett D."/>
            <person name="Nagy L.G."/>
            <person name="Martin F.M."/>
        </authorList>
    </citation>
    <scope>NUCLEOTIDE SEQUENCE</scope>
    <source>
        <strain evidence="1">UP504</strain>
    </source>
</reference>
<keyword evidence="2" id="KW-1185">Reference proteome</keyword>
<protein>
    <submittedName>
        <fullName evidence="1">Uncharacterized protein</fullName>
    </submittedName>
</protein>
<dbReference type="OrthoDB" id="539213at2759"/>
<comment type="caution">
    <text evidence="1">The sequence shown here is derived from an EMBL/GenBank/DDBJ whole genome shotgun (WGS) entry which is preliminary data.</text>
</comment>
<gene>
    <name evidence="1" type="ORF">BS47DRAFT_1359908</name>
</gene>
<dbReference type="EMBL" id="MU128935">
    <property type="protein sequence ID" value="KAF9516903.1"/>
    <property type="molecule type" value="Genomic_DNA"/>
</dbReference>
<sequence length="617" mass="72076">MSIPKSLARKALWNWERLPYTSWRSARTAVQKEEIGLDSDVIDTLSSDIDEWILRNERALRDDERSHWTRGLVKWSLHSNSVFPGSSLSSMSRVLKRELLSGFKFLDEMRPAYLHLQPSLAAFHPDVERYRSSDIDIYIYDLNAKQANAKVEHIFQVWKSNLPPAARDKTLVVRNSRTITFFSQYPIKRVQIVMKLVKSPKHVLLNFDLDVCSMGWDGQEVWLLPRAVRALETGYNVFTMNMIEGHYLGERRATQEQRVFKYADKGYGIRILPSYLEALSGFEASIPEKYSASENTPSRPRHMYLDLNSIADRAARWTQFTIKRYLKWGYSEEYYPRTKSNPEGWVKRATPLSGEGPHLIFNHDMLEERSQKTSEPSDRSCLSGFELLMRHVELWREKVRGNIIIQDHSWASVNYDVGPTGYDDTPLYQWNADFSLEDFKLELDRFNGKETEAFLSNVECHGLSLGDLRLDQGKFELSWVEPSSLDKLTLPWGCQYAGEWKQIDRRIDEYARPYLSPRFQITVTYTVRWWDRVHEVLWSFYRSHDFLEARDIDTTHRFYTEISRRATRPTPTDEFGSFTRWVLRSPVPIGYSCAVGQGFWGWGDDDYDDGGSTDDQD</sequence>
<dbReference type="PANTHER" id="PTHR43558:SF6">
    <property type="entry name" value="REDUCTASE, PUTATIVE (AFU_ORTHOLOGUE AFUA_3G10540)-RELATED"/>
    <property type="match status" value="1"/>
</dbReference>
<proteinExistence type="predicted"/>
<name>A0A9P6B386_9AGAM</name>
<dbReference type="AlphaFoldDB" id="A0A9P6B386"/>
<organism evidence="1 2">
    <name type="scientific">Hydnum rufescens UP504</name>
    <dbReference type="NCBI Taxonomy" id="1448309"/>
    <lineage>
        <taxon>Eukaryota</taxon>
        <taxon>Fungi</taxon>
        <taxon>Dikarya</taxon>
        <taxon>Basidiomycota</taxon>
        <taxon>Agaricomycotina</taxon>
        <taxon>Agaricomycetes</taxon>
        <taxon>Cantharellales</taxon>
        <taxon>Hydnaceae</taxon>
        <taxon>Hydnum</taxon>
    </lineage>
</organism>
<evidence type="ECO:0000313" key="2">
    <source>
        <dbReference type="Proteomes" id="UP000886523"/>
    </source>
</evidence>
<dbReference type="Proteomes" id="UP000886523">
    <property type="component" value="Unassembled WGS sequence"/>
</dbReference>
<dbReference type="InterPro" id="IPR053354">
    <property type="entry name" value="MGDG_epimerase"/>
</dbReference>
<evidence type="ECO:0000313" key="1">
    <source>
        <dbReference type="EMBL" id="KAF9516903.1"/>
    </source>
</evidence>
<accession>A0A9P6B386</accession>
<dbReference type="PANTHER" id="PTHR43558">
    <property type="entry name" value="REDUCTASE, PUTATIVE (AFU_ORTHOLOGUE AFUA_3G10540)-RELATED"/>
    <property type="match status" value="1"/>
</dbReference>